<evidence type="ECO:0000256" key="1">
    <source>
        <dbReference type="ARBA" id="ARBA00022485"/>
    </source>
</evidence>
<sequence length="350" mass="39782">MIIPKLDTDVYGKVAQYWRPLHNNRVQCTLCPRLCNIPDGARGFCYVRENINGTLYLTSYGHAIGFNCDPIEKKPFYHFYPGSKIYSFGLIGCNMACMFCQNWHLTKYFPPVYEKRTYAPQDILYRAVKNDCIGLAFTYNEPITSAEWLAVLAHEAKEQGMKSVMVSNGYINPEARETLFKNIDAVNIDLKGFNDFFYQRLTHSHLQPVLDTLEWLVHETNIWVEITNLIIPSKNDSAAAIAQLTEYVATRLSPLIPIHFNAFHPDFKMMDLPKTPFETLEKARDIALKNGLNHVYIGNALSDESALAKQTYCATCGEVLIRRSQFDTVDVLLKDGHCPNCGAVLNGLFN</sequence>
<keyword evidence="3 6" id="KW-0479">Metal-binding</keyword>
<gene>
    <name evidence="8" type="ordered locus">Ctha_0482</name>
</gene>
<evidence type="ECO:0000256" key="2">
    <source>
        <dbReference type="ARBA" id="ARBA00022691"/>
    </source>
</evidence>
<protein>
    <submittedName>
        <fullName evidence="8">Radical SAM domain protein</fullName>
    </submittedName>
</protein>
<dbReference type="EMBL" id="CP001100">
    <property type="protein sequence ID" value="ACF12953.1"/>
    <property type="molecule type" value="Genomic_DNA"/>
</dbReference>
<keyword evidence="2 6" id="KW-0949">S-adenosyl-L-methionine</keyword>
<dbReference type="InterPro" id="IPR058240">
    <property type="entry name" value="rSAM_sf"/>
</dbReference>
<accession>B3QUP7</accession>
<organism evidence="8 9">
    <name type="scientific">Chloroherpeton thalassium (strain ATCC 35110 / GB-78)</name>
    <dbReference type="NCBI Taxonomy" id="517418"/>
    <lineage>
        <taxon>Bacteria</taxon>
        <taxon>Pseudomonadati</taxon>
        <taxon>Chlorobiota</taxon>
        <taxon>Chlorobiia</taxon>
        <taxon>Chlorobiales</taxon>
        <taxon>Chloroherpetonaceae</taxon>
        <taxon>Chloroherpeton</taxon>
    </lineage>
</organism>
<dbReference type="KEGG" id="cts:Ctha_0482"/>
<evidence type="ECO:0000256" key="6">
    <source>
        <dbReference type="PIRSR" id="PIRSR004869-50"/>
    </source>
</evidence>
<dbReference type="InterPro" id="IPR027596">
    <property type="entry name" value="AmmeMemoSam_rS"/>
</dbReference>
<dbReference type="InterPro" id="IPR034457">
    <property type="entry name" value="Organic_radical-activating"/>
</dbReference>
<reference evidence="8 9" key="1">
    <citation type="submission" date="2008-06" db="EMBL/GenBank/DDBJ databases">
        <title>Complete sequence of Chloroherpeton thalassium ATCC 35110.</title>
        <authorList>
            <consortium name="US DOE Joint Genome Institute"/>
            <person name="Lucas S."/>
            <person name="Copeland A."/>
            <person name="Lapidus A."/>
            <person name="Glavina del Rio T."/>
            <person name="Dalin E."/>
            <person name="Tice H."/>
            <person name="Bruce D."/>
            <person name="Goodwin L."/>
            <person name="Pitluck S."/>
            <person name="Schmutz J."/>
            <person name="Larimer F."/>
            <person name="Land M."/>
            <person name="Hauser L."/>
            <person name="Kyrpides N."/>
            <person name="Mikhailova N."/>
            <person name="Liu Z."/>
            <person name="Li T."/>
            <person name="Zhao F."/>
            <person name="Overmann J."/>
            <person name="Bryant D.A."/>
            <person name="Richardson P."/>
        </authorList>
    </citation>
    <scope>NUCLEOTIDE SEQUENCE [LARGE SCALE GENOMIC DNA]</scope>
    <source>
        <strain evidence="9">ATCC 35110 / GB-78</strain>
    </source>
</reference>
<evidence type="ECO:0000313" key="9">
    <source>
        <dbReference type="Proteomes" id="UP000001208"/>
    </source>
</evidence>
<dbReference type="InterPro" id="IPR007197">
    <property type="entry name" value="rSAM"/>
</dbReference>
<evidence type="ECO:0000313" key="8">
    <source>
        <dbReference type="EMBL" id="ACF12953.1"/>
    </source>
</evidence>
<dbReference type="SUPFAM" id="SSF102114">
    <property type="entry name" value="Radical SAM enzymes"/>
    <property type="match status" value="1"/>
</dbReference>
<dbReference type="STRING" id="517418.Ctha_0482"/>
<dbReference type="SFLD" id="SFLDG01101">
    <property type="entry name" value="Uncharacterised_Radical_SAM_Su"/>
    <property type="match status" value="1"/>
</dbReference>
<feature type="domain" description="Radical SAM core" evidence="7">
    <location>
        <begin position="78"/>
        <end position="289"/>
    </location>
</feature>
<dbReference type="PANTHER" id="PTHR30352">
    <property type="entry name" value="PYRUVATE FORMATE-LYASE-ACTIVATING ENZYME"/>
    <property type="match status" value="1"/>
</dbReference>
<evidence type="ECO:0000256" key="4">
    <source>
        <dbReference type="ARBA" id="ARBA00023004"/>
    </source>
</evidence>
<feature type="binding site" evidence="6">
    <location>
        <position position="97"/>
    </location>
    <ligand>
        <name>[4Fe-4S] cluster</name>
        <dbReference type="ChEBI" id="CHEBI:49883"/>
        <note>4Fe-4S-S-AdoMet</note>
    </ligand>
</feature>
<dbReference type="Pfam" id="PF04055">
    <property type="entry name" value="Radical_SAM"/>
    <property type="match status" value="1"/>
</dbReference>
<dbReference type="GO" id="GO:0051539">
    <property type="term" value="F:4 iron, 4 sulfur cluster binding"/>
    <property type="evidence" value="ECO:0007669"/>
    <property type="project" value="UniProtKB-KW"/>
</dbReference>
<keyword evidence="5 6" id="KW-0411">Iron-sulfur</keyword>
<evidence type="ECO:0000256" key="5">
    <source>
        <dbReference type="ARBA" id="ARBA00023014"/>
    </source>
</evidence>
<dbReference type="PANTHER" id="PTHR30352:SF5">
    <property type="entry name" value="PYRUVATE FORMATE-LYASE 1-ACTIVATING ENZYME"/>
    <property type="match status" value="1"/>
</dbReference>
<dbReference type="GO" id="GO:0046872">
    <property type="term" value="F:metal ion binding"/>
    <property type="evidence" value="ECO:0007669"/>
    <property type="project" value="UniProtKB-KW"/>
</dbReference>
<dbReference type="InterPro" id="IPR016431">
    <property type="entry name" value="Pyrv-formate_lyase-activ_prd"/>
</dbReference>
<dbReference type="AlphaFoldDB" id="B3QUP7"/>
<keyword evidence="9" id="KW-1185">Reference proteome</keyword>
<dbReference type="eggNOG" id="COG1180">
    <property type="taxonomic scope" value="Bacteria"/>
</dbReference>
<proteinExistence type="predicted"/>
<comment type="cofactor">
    <cofactor evidence="6">
        <name>[4Fe-4S] cluster</name>
        <dbReference type="ChEBI" id="CHEBI:49883"/>
    </cofactor>
    <text evidence="6">Binds 1 [4Fe-4S] cluster. The cluster is coordinated with 3 cysteines and an exchangeable S-adenosyl-L-methionine.</text>
</comment>
<dbReference type="SFLD" id="SFLDS00029">
    <property type="entry name" value="Radical_SAM"/>
    <property type="match status" value="1"/>
</dbReference>
<dbReference type="PROSITE" id="PS51918">
    <property type="entry name" value="RADICAL_SAM"/>
    <property type="match status" value="1"/>
</dbReference>
<feature type="binding site" evidence="6">
    <location>
        <position position="93"/>
    </location>
    <ligand>
        <name>[4Fe-4S] cluster</name>
        <dbReference type="ChEBI" id="CHEBI:49883"/>
        <note>4Fe-4S-S-AdoMet</note>
    </ligand>
</feature>
<dbReference type="NCBIfam" id="TIGR04337">
    <property type="entry name" value="AmmeMemoSam_rS"/>
    <property type="match status" value="1"/>
</dbReference>
<name>B3QUP7_CHLT3</name>
<evidence type="ECO:0000256" key="3">
    <source>
        <dbReference type="ARBA" id="ARBA00022723"/>
    </source>
</evidence>
<dbReference type="OrthoDB" id="9781783at2"/>
<keyword evidence="4 6" id="KW-0408">Iron</keyword>
<keyword evidence="1" id="KW-0004">4Fe-4S</keyword>
<evidence type="ECO:0000259" key="7">
    <source>
        <dbReference type="PROSITE" id="PS51918"/>
    </source>
</evidence>
<dbReference type="Gene3D" id="3.20.20.70">
    <property type="entry name" value="Aldolase class I"/>
    <property type="match status" value="1"/>
</dbReference>
<dbReference type="HOGENOM" id="CLU_044176_1_0_10"/>
<dbReference type="RefSeq" id="WP_012499037.1">
    <property type="nucleotide sequence ID" value="NC_011026.1"/>
</dbReference>
<dbReference type="PIRSF" id="PIRSF004869">
    <property type="entry name" value="PflX_prd"/>
    <property type="match status" value="1"/>
</dbReference>
<dbReference type="Proteomes" id="UP000001208">
    <property type="component" value="Chromosome"/>
</dbReference>
<dbReference type="GO" id="GO:0003824">
    <property type="term" value="F:catalytic activity"/>
    <property type="evidence" value="ECO:0007669"/>
    <property type="project" value="InterPro"/>
</dbReference>
<dbReference type="InterPro" id="IPR013785">
    <property type="entry name" value="Aldolase_TIM"/>
</dbReference>
<dbReference type="CDD" id="cd01335">
    <property type="entry name" value="Radical_SAM"/>
    <property type="match status" value="1"/>
</dbReference>
<feature type="binding site" evidence="6">
    <location>
        <position position="100"/>
    </location>
    <ligand>
        <name>[4Fe-4S] cluster</name>
        <dbReference type="ChEBI" id="CHEBI:49883"/>
        <note>4Fe-4S-S-AdoMet</note>
    </ligand>
</feature>